<name>A0A6J4LQ35_9HYPH</name>
<accession>A0A6J4LQ35</accession>
<reference evidence="2" key="1">
    <citation type="submission" date="2020-02" db="EMBL/GenBank/DDBJ databases">
        <authorList>
            <person name="Meier V. D."/>
        </authorList>
    </citation>
    <scope>NUCLEOTIDE SEQUENCE</scope>
    <source>
        <strain evidence="2">AVDCRST_MAG90</strain>
    </source>
</reference>
<protein>
    <submittedName>
        <fullName evidence="2">UPF0047 protein YjbQ</fullName>
    </submittedName>
</protein>
<feature type="non-terminal residue" evidence="2">
    <location>
        <position position="1"/>
    </location>
</feature>
<feature type="non-terminal residue" evidence="2">
    <location>
        <position position="152"/>
    </location>
</feature>
<dbReference type="EMBL" id="CADCUC010000367">
    <property type="protein sequence ID" value="CAA9338951.1"/>
    <property type="molecule type" value="Genomic_DNA"/>
</dbReference>
<feature type="region of interest" description="Disordered" evidence="1">
    <location>
        <begin position="1"/>
        <end position="152"/>
    </location>
</feature>
<organism evidence="2">
    <name type="scientific">uncultured Microvirga sp</name>
    <dbReference type="NCBI Taxonomy" id="412392"/>
    <lineage>
        <taxon>Bacteria</taxon>
        <taxon>Pseudomonadati</taxon>
        <taxon>Pseudomonadota</taxon>
        <taxon>Alphaproteobacteria</taxon>
        <taxon>Hyphomicrobiales</taxon>
        <taxon>Methylobacteriaceae</taxon>
        <taxon>Microvirga</taxon>
        <taxon>environmental samples</taxon>
    </lineage>
</organism>
<proteinExistence type="predicted"/>
<feature type="compositionally biased region" description="Basic residues" evidence="1">
    <location>
        <begin position="1"/>
        <end position="12"/>
    </location>
</feature>
<feature type="compositionally biased region" description="Basic and acidic residues" evidence="1">
    <location>
        <begin position="40"/>
        <end position="49"/>
    </location>
</feature>
<dbReference type="AlphaFoldDB" id="A0A6J4LQ35"/>
<evidence type="ECO:0000313" key="2">
    <source>
        <dbReference type="EMBL" id="CAA9338951.1"/>
    </source>
</evidence>
<feature type="compositionally biased region" description="Basic and acidic residues" evidence="1">
    <location>
        <begin position="106"/>
        <end position="117"/>
    </location>
</feature>
<sequence length="152" mass="16626">DGRTYRVHRRRPGLAAGARTPHRDDPGAGLHRTHGGDPGVGRRDRDPEWPAHGLLPAHLRVADHSGERRSGRTRRPHDGARPPGAPKRALCAWQRGPRRHAGAYPHHADRGVPDRSGDPGPPRARRMARPLSGRAPRPGPPARGHPAPCRRL</sequence>
<evidence type="ECO:0000256" key="1">
    <source>
        <dbReference type="SAM" id="MobiDB-lite"/>
    </source>
</evidence>
<gene>
    <name evidence="2" type="ORF">AVDCRST_MAG90-1879</name>
</gene>
<feature type="compositionally biased region" description="Basic and acidic residues" evidence="1">
    <location>
        <begin position="60"/>
        <end position="80"/>
    </location>
</feature>